<dbReference type="GO" id="GO:0004066">
    <property type="term" value="F:asparagine synthase (glutamine-hydrolyzing) activity"/>
    <property type="evidence" value="ECO:0007669"/>
    <property type="project" value="InterPro"/>
</dbReference>
<dbReference type="SUPFAM" id="SSF52402">
    <property type="entry name" value="Adenine nucleotide alpha hydrolases-like"/>
    <property type="match status" value="2"/>
</dbReference>
<dbReference type="AlphaFoldDB" id="A0A0G4FKQ4"/>
<dbReference type="OrthoDB" id="447415at2759"/>
<proteinExistence type="predicted"/>
<evidence type="ECO:0000256" key="2">
    <source>
        <dbReference type="ARBA" id="ARBA00022888"/>
    </source>
</evidence>
<evidence type="ECO:0000256" key="4">
    <source>
        <dbReference type="SAM" id="MobiDB-lite"/>
    </source>
</evidence>
<organism evidence="6 7">
    <name type="scientific">Vitrella brassicaformis (strain CCMP3155)</name>
    <dbReference type="NCBI Taxonomy" id="1169540"/>
    <lineage>
        <taxon>Eukaryota</taxon>
        <taxon>Sar</taxon>
        <taxon>Alveolata</taxon>
        <taxon>Colpodellida</taxon>
        <taxon>Vitrellaceae</taxon>
        <taxon>Vitrella</taxon>
    </lineage>
</organism>
<dbReference type="CDD" id="cd01991">
    <property type="entry name" value="Asn_synthase_B_C"/>
    <property type="match status" value="1"/>
</dbReference>
<feature type="region of interest" description="Disordered" evidence="4">
    <location>
        <begin position="753"/>
        <end position="784"/>
    </location>
</feature>
<evidence type="ECO:0000313" key="6">
    <source>
        <dbReference type="EMBL" id="CEM13916.1"/>
    </source>
</evidence>
<evidence type="ECO:0000256" key="1">
    <source>
        <dbReference type="ARBA" id="ARBA00022605"/>
    </source>
</evidence>
<dbReference type="OMA" id="SVYESCP"/>
<name>A0A0G4FKQ4_VITBC</name>
<evidence type="ECO:0000313" key="7">
    <source>
        <dbReference type="Proteomes" id="UP000041254"/>
    </source>
</evidence>
<evidence type="ECO:0000259" key="5">
    <source>
        <dbReference type="PROSITE" id="PS51278"/>
    </source>
</evidence>
<dbReference type="SUPFAM" id="SSF56235">
    <property type="entry name" value="N-terminal nucleophile aminohydrolases (Ntn hydrolases)"/>
    <property type="match status" value="1"/>
</dbReference>
<dbReference type="PROSITE" id="PS51278">
    <property type="entry name" value="GATASE_TYPE_2"/>
    <property type="match status" value="1"/>
</dbReference>
<dbReference type="Proteomes" id="UP000041254">
    <property type="component" value="Unassembled WGS sequence"/>
</dbReference>
<protein>
    <recommendedName>
        <fullName evidence="5">Glutamine amidotransferase type-2 domain-containing protein</fullName>
    </recommendedName>
</protein>
<feature type="domain" description="Glutamine amidotransferase type-2" evidence="5">
    <location>
        <begin position="2"/>
        <end position="265"/>
    </location>
</feature>
<evidence type="ECO:0000256" key="3">
    <source>
        <dbReference type="ARBA" id="ARBA00022962"/>
    </source>
</evidence>
<dbReference type="PhylomeDB" id="A0A0G4FKQ4"/>
<dbReference type="VEuPathDB" id="CryptoDB:Vbra_564"/>
<keyword evidence="2" id="KW-0061">Asparagine biosynthesis</keyword>
<feature type="region of interest" description="Disordered" evidence="4">
    <location>
        <begin position="572"/>
        <end position="606"/>
    </location>
</feature>
<dbReference type="PANTHER" id="PTHR45937">
    <property type="entry name" value="ASPARAGINE SYNTHETASE DOMAIN-CONTAINING PROTEIN 1"/>
    <property type="match status" value="1"/>
</dbReference>
<dbReference type="GO" id="GO:0006529">
    <property type="term" value="P:asparagine biosynthetic process"/>
    <property type="evidence" value="ECO:0007669"/>
    <property type="project" value="UniProtKB-KW"/>
</dbReference>
<sequence length="784" mass="84510">MCGILWLLTNREEIRLCRTSLPWLPNLECVTPLTAAHMGRLLDAIKKRGPDHPDGHECSTDTDESCGGNGFVVDAYGSVLQLRGDVAVRQPLRRSQDGDQLLSWNGEIFGGLRVGEHDNDAQRLFECISSVDGGDDEALNVLDAIQGPFAFAWLRRQEQTQQLWFGRDKLGRRSLMVALILSMPSSDGVAGAGGGGAAAAGVHGVMLSSVGCQFGDVASFSGDATAAAAEGEAALSRLAGWPGRGYYLSEWVEVPVDGLTILSLSHTHAEYAPLMTPTHRPWPSPLPFFTHAFWPLACVDGETEAAVDGVSVLRAALMSSVAERVHHLRGPECGGEGRGLGVLFSGGLDSTVLAAMAATVLDVDTPIELLNVCFDPNEAPDRLTALASYEELMGLFPRHDIRLVCIDVDSGTLSAHECAILEVLGCRSSHMDFNIGAALCFASRGVGRLASRRYISASWYRELLDDATRMQGIWAAAKISPEAPDPAGGGSAGGGGESGPSSCVCCHAKAKPGCVHQTCRLCCVKLQRACALTETEIGLTQVLPSPSPFPSSQPSAGEVLAAIHARWTEAVGPGRAPSATCRVHKERGSGDRQQQQQQQQDDRERTTPWRFDPQWYYASSDVVYRAASRVLLVGSGADELLGGYGRHQTACRHSGMEGLRDEMLIDVRRLWQRNLGRDDRCLAAHGREARHPFLAEDVIAAIGKLPFAVIMGTADHTNGTGGRREDKWLLRQVARQMGLTRCAQFKKRAIQFGSRSAKETNRSHFESNRKADGSHAYRPTSISG</sequence>
<dbReference type="Gene3D" id="3.40.50.620">
    <property type="entry name" value="HUPs"/>
    <property type="match status" value="2"/>
</dbReference>
<keyword evidence="3" id="KW-0315">Glutamine amidotransferase</keyword>
<feature type="compositionally biased region" description="Basic and acidic residues" evidence="4">
    <location>
        <begin position="756"/>
        <end position="775"/>
    </location>
</feature>
<dbReference type="EMBL" id="CDMY01000448">
    <property type="protein sequence ID" value="CEM13916.1"/>
    <property type="molecule type" value="Genomic_DNA"/>
</dbReference>
<keyword evidence="7" id="KW-1185">Reference proteome</keyword>
<dbReference type="InterPro" id="IPR029055">
    <property type="entry name" value="Ntn_hydrolases_N"/>
</dbReference>
<dbReference type="InterPro" id="IPR014729">
    <property type="entry name" value="Rossmann-like_a/b/a_fold"/>
</dbReference>
<accession>A0A0G4FKQ4</accession>
<dbReference type="STRING" id="1169540.A0A0G4FKQ4"/>
<reference evidence="6 7" key="1">
    <citation type="submission" date="2014-11" db="EMBL/GenBank/DDBJ databases">
        <authorList>
            <person name="Zhu J."/>
            <person name="Qi W."/>
            <person name="Song R."/>
        </authorList>
    </citation>
    <scope>NUCLEOTIDE SEQUENCE [LARGE SCALE GENOMIC DNA]</scope>
</reference>
<keyword evidence="1" id="KW-0028">Amino-acid biosynthesis</keyword>
<dbReference type="InParanoid" id="A0A0G4FKQ4"/>
<dbReference type="PANTHER" id="PTHR45937:SF1">
    <property type="entry name" value="ASPARAGINE SYNTHETASE DOMAIN-CONTAINING PROTEIN 1"/>
    <property type="match status" value="1"/>
</dbReference>
<dbReference type="InterPro" id="IPR001962">
    <property type="entry name" value="Asn_synthase"/>
</dbReference>
<dbReference type="InterPro" id="IPR017932">
    <property type="entry name" value="GATase_2_dom"/>
</dbReference>
<dbReference type="Gene3D" id="3.60.20.10">
    <property type="entry name" value="Glutamine Phosphoribosylpyrophosphate, subunit 1, domain 1"/>
    <property type="match status" value="1"/>
</dbReference>
<dbReference type="Pfam" id="PF00733">
    <property type="entry name" value="Asn_synthase"/>
    <property type="match status" value="2"/>
</dbReference>
<gene>
    <name evidence="6" type="ORF">Vbra_564</name>
</gene>
<dbReference type="InterPro" id="IPR051857">
    <property type="entry name" value="Asn_synthetase_domain"/>
</dbReference>